<dbReference type="EMBL" id="GBXM01081318">
    <property type="protein sequence ID" value="JAH27259.1"/>
    <property type="molecule type" value="Transcribed_RNA"/>
</dbReference>
<protein>
    <submittedName>
        <fullName evidence="1">Uncharacterized protein</fullName>
    </submittedName>
</protein>
<name>A0A0E9RDW3_ANGAN</name>
<evidence type="ECO:0000313" key="1">
    <source>
        <dbReference type="EMBL" id="JAH27259.1"/>
    </source>
</evidence>
<reference evidence="1" key="2">
    <citation type="journal article" date="2015" name="Fish Shellfish Immunol.">
        <title>Early steps in the European eel (Anguilla anguilla)-Vibrio vulnificus interaction in the gills: Role of the RtxA13 toxin.</title>
        <authorList>
            <person name="Callol A."/>
            <person name="Pajuelo D."/>
            <person name="Ebbesson L."/>
            <person name="Teles M."/>
            <person name="MacKenzie S."/>
            <person name="Amaro C."/>
        </authorList>
    </citation>
    <scope>NUCLEOTIDE SEQUENCE</scope>
</reference>
<sequence>MRYLLTNFLSCDERLNLPISLNVVIALGMLFSSKHALILKRLSIKHIFCDEWSLLFTARHRELSLVINCPVL</sequence>
<proteinExistence type="predicted"/>
<dbReference type="AlphaFoldDB" id="A0A0E9RDW3"/>
<accession>A0A0E9RDW3</accession>
<reference evidence="1" key="1">
    <citation type="submission" date="2014-11" db="EMBL/GenBank/DDBJ databases">
        <authorList>
            <person name="Amaro Gonzalez C."/>
        </authorList>
    </citation>
    <scope>NUCLEOTIDE SEQUENCE</scope>
</reference>
<organism evidence="1">
    <name type="scientific">Anguilla anguilla</name>
    <name type="common">European freshwater eel</name>
    <name type="synonym">Muraena anguilla</name>
    <dbReference type="NCBI Taxonomy" id="7936"/>
    <lineage>
        <taxon>Eukaryota</taxon>
        <taxon>Metazoa</taxon>
        <taxon>Chordata</taxon>
        <taxon>Craniata</taxon>
        <taxon>Vertebrata</taxon>
        <taxon>Euteleostomi</taxon>
        <taxon>Actinopterygii</taxon>
        <taxon>Neopterygii</taxon>
        <taxon>Teleostei</taxon>
        <taxon>Anguilliformes</taxon>
        <taxon>Anguillidae</taxon>
        <taxon>Anguilla</taxon>
    </lineage>
</organism>